<feature type="transmembrane region" description="Helical" evidence="8">
    <location>
        <begin position="108"/>
        <end position="125"/>
    </location>
</feature>
<comment type="similarity">
    <text evidence="2 8">Belongs to the 4-toluene sulfonate uptake permease (TSUP) (TC 2.A.102) family.</text>
</comment>
<evidence type="ECO:0000256" key="4">
    <source>
        <dbReference type="ARBA" id="ARBA00022475"/>
    </source>
</evidence>
<feature type="transmembrane region" description="Helical" evidence="8">
    <location>
        <begin position="12"/>
        <end position="34"/>
    </location>
</feature>
<evidence type="ECO:0000256" key="7">
    <source>
        <dbReference type="ARBA" id="ARBA00023136"/>
    </source>
</evidence>
<dbReference type="AlphaFoldDB" id="A0A7X5JA03"/>
<feature type="transmembrane region" description="Helical" evidence="8">
    <location>
        <begin position="82"/>
        <end position="102"/>
    </location>
</feature>
<comment type="subcellular location">
    <subcellularLocation>
        <location evidence="1 8">Cell membrane</location>
        <topology evidence="1 8">Multi-pass membrane protein</topology>
    </subcellularLocation>
</comment>
<evidence type="ECO:0000256" key="6">
    <source>
        <dbReference type="ARBA" id="ARBA00022989"/>
    </source>
</evidence>
<feature type="transmembrane region" description="Helical" evidence="8">
    <location>
        <begin position="187"/>
        <end position="216"/>
    </location>
</feature>
<dbReference type="EMBL" id="JAABLQ010000004">
    <property type="protein sequence ID" value="NBN80414.1"/>
    <property type="molecule type" value="Genomic_DNA"/>
</dbReference>
<keyword evidence="3" id="KW-0813">Transport</keyword>
<evidence type="ECO:0000313" key="9">
    <source>
        <dbReference type="EMBL" id="NBN80414.1"/>
    </source>
</evidence>
<keyword evidence="10" id="KW-1185">Reference proteome</keyword>
<dbReference type="Pfam" id="PF01925">
    <property type="entry name" value="TauE"/>
    <property type="match status" value="1"/>
</dbReference>
<accession>A0A7X5JA03</accession>
<name>A0A7X5JA03_9HYPH</name>
<gene>
    <name evidence="9" type="ORF">GWI72_19220</name>
</gene>
<dbReference type="InterPro" id="IPR052017">
    <property type="entry name" value="TSUP"/>
</dbReference>
<protein>
    <recommendedName>
        <fullName evidence="8">Probable membrane transporter protein</fullName>
    </recommendedName>
</protein>
<sequence>MDLLALLLPDQLPVWSSLVLILASFFTSALTAAVGLGGGVALLALMANLMPLAALVPVHGLVQLGSNAGRAIVLVRHIAWDLMAWFATGAVLGALVGGQIAITLPETWLNVGIGLFLLWTVWGRAPRYRRTPKPAIAIAGFVSTVLSMFFGAAGPIGGAVLSGLDMSRQSFVATQAATALTMHVLKILVFGLLGFAFAPWAGLIALMIISGLLGTLAGTRVLGRMPEARFRIAFRWVMTLLAANLLWRPVGELLNL</sequence>
<evidence type="ECO:0000256" key="3">
    <source>
        <dbReference type="ARBA" id="ARBA00022448"/>
    </source>
</evidence>
<comment type="caution">
    <text evidence="9">The sequence shown here is derived from an EMBL/GenBank/DDBJ whole genome shotgun (WGS) entry which is preliminary data.</text>
</comment>
<proteinExistence type="inferred from homology"/>
<keyword evidence="4 8" id="KW-1003">Cell membrane</keyword>
<dbReference type="PANTHER" id="PTHR30269">
    <property type="entry name" value="TRANSMEMBRANE PROTEIN YFCA"/>
    <property type="match status" value="1"/>
</dbReference>
<dbReference type="Proteomes" id="UP000586722">
    <property type="component" value="Unassembled WGS sequence"/>
</dbReference>
<evidence type="ECO:0000256" key="2">
    <source>
        <dbReference type="ARBA" id="ARBA00009142"/>
    </source>
</evidence>
<evidence type="ECO:0000256" key="8">
    <source>
        <dbReference type="RuleBase" id="RU363041"/>
    </source>
</evidence>
<feature type="transmembrane region" description="Helical" evidence="8">
    <location>
        <begin position="228"/>
        <end position="247"/>
    </location>
</feature>
<organism evidence="9 10">
    <name type="scientific">Pannonibacter tanglangensis</name>
    <dbReference type="NCBI Taxonomy" id="2750084"/>
    <lineage>
        <taxon>Bacteria</taxon>
        <taxon>Pseudomonadati</taxon>
        <taxon>Pseudomonadota</taxon>
        <taxon>Alphaproteobacteria</taxon>
        <taxon>Hyphomicrobiales</taxon>
        <taxon>Stappiaceae</taxon>
        <taxon>Pannonibacter</taxon>
    </lineage>
</organism>
<feature type="transmembrane region" description="Helical" evidence="8">
    <location>
        <begin position="40"/>
        <end position="62"/>
    </location>
</feature>
<evidence type="ECO:0000313" key="10">
    <source>
        <dbReference type="Proteomes" id="UP000586722"/>
    </source>
</evidence>
<evidence type="ECO:0000256" key="5">
    <source>
        <dbReference type="ARBA" id="ARBA00022692"/>
    </source>
</evidence>
<keyword evidence="7 8" id="KW-0472">Membrane</keyword>
<evidence type="ECO:0000256" key="1">
    <source>
        <dbReference type="ARBA" id="ARBA00004651"/>
    </source>
</evidence>
<keyword evidence="6 8" id="KW-1133">Transmembrane helix</keyword>
<feature type="transmembrane region" description="Helical" evidence="8">
    <location>
        <begin position="137"/>
        <end position="161"/>
    </location>
</feature>
<dbReference type="RefSeq" id="WP_161709667.1">
    <property type="nucleotide sequence ID" value="NZ_JAABLQ010000004.1"/>
</dbReference>
<keyword evidence="5 8" id="KW-0812">Transmembrane</keyword>
<dbReference type="InterPro" id="IPR002781">
    <property type="entry name" value="TM_pro_TauE-like"/>
</dbReference>
<reference evidence="10" key="1">
    <citation type="submission" date="2020-01" db="EMBL/GenBank/DDBJ databases">
        <authorList>
            <person name="Fang Y."/>
            <person name="Sun R."/>
            <person name="Nie L."/>
            <person name="He J."/>
            <person name="Hao L."/>
            <person name="Wang L."/>
            <person name="Su S."/>
            <person name="Lv E."/>
            <person name="Zhang Z."/>
            <person name="Xie R."/>
            <person name="Liu H."/>
        </authorList>
    </citation>
    <scope>NUCLEOTIDE SEQUENCE [LARGE SCALE GENOMIC DNA]</scope>
    <source>
        <strain evidence="10">XCT-53</strain>
    </source>
</reference>
<dbReference type="PANTHER" id="PTHR30269:SF37">
    <property type="entry name" value="MEMBRANE TRANSPORTER PROTEIN"/>
    <property type="match status" value="1"/>
</dbReference>
<dbReference type="GO" id="GO:0005886">
    <property type="term" value="C:plasma membrane"/>
    <property type="evidence" value="ECO:0007669"/>
    <property type="project" value="UniProtKB-SubCell"/>
</dbReference>